<dbReference type="Pfam" id="PF13439">
    <property type="entry name" value="Glyco_transf_4"/>
    <property type="match status" value="1"/>
</dbReference>
<gene>
    <name evidence="5" type="ORF">ACFSCT_04675</name>
</gene>
<protein>
    <submittedName>
        <fullName evidence="5">Glycosyltransferase family 4 protein</fullName>
        <ecNumber evidence="5">2.4.-.-</ecNumber>
    </submittedName>
</protein>
<evidence type="ECO:0000259" key="4">
    <source>
        <dbReference type="Pfam" id="PF13439"/>
    </source>
</evidence>
<evidence type="ECO:0000256" key="1">
    <source>
        <dbReference type="ARBA" id="ARBA00022676"/>
    </source>
</evidence>
<comment type="caution">
    <text evidence="5">The sequence shown here is derived from an EMBL/GenBank/DDBJ whole genome shotgun (WGS) entry which is preliminary data.</text>
</comment>
<dbReference type="InterPro" id="IPR028098">
    <property type="entry name" value="Glyco_trans_4-like_N"/>
</dbReference>
<dbReference type="PANTHER" id="PTHR12526">
    <property type="entry name" value="GLYCOSYLTRANSFERASE"/>
    <property type="match status" value="1"/>
</dbReference>
<keyword evidence="1 5" id="KW-0328">Glycosyltransferase</keyword>
<dbReference type="CDD" id="cd03801">
    <property type="entry name" value="GT4_PimA-like"/>
    <property type="match status" value="1"/>
</dbReference>
<evidence type="ECO:0000256" key="2">
    <source>
        <dbReference type="ARBA" id="ARBA00022679"/>
    </source>
</evidence>
<feature type="domain" description="Glycosyltransferase subfamily 4-like N-terminal" evidence="4">
    <location>
        <begin position="9"/>
        <end position="147"/>
    </location>
</feature>
<evidence type="ECO:0000313" key="5">
    <source>
        <dbReference type="EMBL" id="MFD1881007.1"/>
    </source>
</evidence>
<organism evidence="5 6">
    <name type="scientific">Paracoccus pacificus</name>
    <dbReference type="NCBI Taxonomy" id="1463598"/>
    <lineage>
        <taxon>Bacteria</taxon>
        <taxon>Pseudomonadati</taxon>
        <taxon>Pseudomonadota</taxon>
        <taxon>Alphaproteobacteria</taxon>
        <taxon>Rhodobacterales</taxon>
        <taxon>Paracoccaceae</taxon>
        <taxon>Paracoccus</taxon>
    </lineage>
</organism>
<feature type="domain" description="Glycosyl transferase family 1" evidence="3">
    <location>
        <begin position="166"/>
        <end position="320"/>
    </location>
</feature>
<dbReference type="EMBL" id="JBHUEN010000013">
    <property type="protein sequence ID" value="MFD1881007.1"/>
    <property type="molecule type" value="Genomic_DNA"/>
</dbReference>
<dbReference type="SUPFAM" id="SSF53756">
    <property type="entry name" value="UDP-Glycosyltransferase/glycogen phosphorylase"/>
    <property type="match status" value="1"/>
</dbReference>
<keyword evidence="6" id="KW-1185">Reference proteome</keyword>
<name>A0ABW4R4A5_9RHOB</name>
<accession>A0ABW4R4A5</accession>
<dbReference type="InterPro" id="IPR001296">
    <property type="entry name" value="Glyco_trans_1"/>
</dbReference>
<reference evidence="6" key="1">
    <citation type="journal article" date="2019" name="Int. J. Syst. Evol. Microbiol.">
        <title>The Global Catalogue of Microorganisms (GCM) 10K type strain sequencing project: providing services to taxonomists for standard genome sequencing and annotation.</title>
        <authorList>
            <consortium name="The Broad Institute Genomics Platform"/>
            <consortium name="The Broad Institute Genome Sequencing Center for Infectious Disease"/>
            <person name="Wu L."/>
            <person name="Ma J."/>
        </authorList>
    </citation>
    <scope>NUCLEOTIDE SEQUENCE [LARGE SCALE GENOMIC DNA]</scope>
    <source>
        <strain evidence="6">CCUG 56029</strain>
    </source>
</reference>
<proteinExistence type="predicted"/>
<dbReference type="GO" id="GO:0016757">
    <property type="term" value="F:glycosyltransferase activity"/>
    <property type="evidence" value="ECO:0007669"/>
    <property type="project" value="UniProtKB-KW"/>
</dbReference>
<sequence>MVGHGVNLGGIERHVVALSAALRGAGHQVAFAGPLDGWLGRAMAAEGLECQHLPMRGMYDYRSAWKLRRFARTWRADILHGHAMRGTRYALMAKTARMPVVATAHSTNASSRLRHDHPIITVSDAVREFLIGKGFPAEHIVSVYLGVGDLGLAAAPSPAGIGADRPLTLGMLSRLEPVKGHDIALEAVHLLQNDLPLRLVIIGPDNTDWARQMKAKTIELGLQDRVEFKGEASDLRGVFDGIDLMLAPSRREALSLSLIEAGAAGRPSIGARIGGIPEVIEDGRSGLLVPPEDPPALAEAIQRLGRDDALRQRMGQAAREVYEARFTEEVMVRRTEAIYEQAIRNRQARG</sequence>
<evidence type="ECO:0000313" key="6">
    <source>
        <dbReference type="Proteomes" id="UP001597213"/>
    </source>
</evidence>
<dbReference type="RefSeq" id="WP_379140506.1">
    <property type="nucleotide sequence ID" value="NZ_JBHUEN010000013.1"/>
</dbReference>
<evidence type="ECO:0000259" key="3">
    <source>
        <dbReference type="Pfam" id="PF00534"/>
    </source>
</evidence>
<dbReference type="PANTHER" id="PTHR12526:SF510">
    <property type="entry name" value="D-INOSITOL 3-PHOSPHATE GLYCOSYLTRANSFERASE"/>
    <property type="match status" value="1"/>
</dbReference>
<dbReference type="Gene3D" id="3.40.50.2000">
    <property type="entry name" value="Glycogen Phosphorylase B"/>
    <property type="match status" value="2"/>
</dbReference>
<keyword evidence="2 5" id="KW-0808">Transferase</keyword>
<dbReference type="Proteomes" id="UP001597213">
    <property type="component" value="Unassembled WGS sequence"/>
</dbReference>
<dbReference type="Pfam" id="PF00534">
    <property type="entry name" value="Glycos_transf_1"/>
    <property type="match status" value="1"/>
</dbReference>
<dbReference type="EC" id="2.4.-.-" evidence="5"/>